<proteinExistence type="predicted"/>
<dbReference type="InterPro" id="IPR039519">
    <property type="entry name" value="YokE-like_PH"/>
</dbReference>
<gene>
    <name evidence="3" type="ORF">SAMN03080606_03026</name>
</gene>
<evidence type="ECO:0000313" key="3">
    <source>
        <dbReference type="EMBL" id="SCY91325.1"/>
    </source>
</evidence>
<dbReference type="Pfam" id="PF14470">
    <property type="entry name" value="bPH_3"/>
    <property type="match status" value="1"/>
</dbReference>
<dbReference type="OrthoDB" id="10012707at2"/>
<name>A0A1G5JSF1_9FIRM</name>
<dbReference type="Proteomes" id="UP000198636">
    <property type="component" value="Unassembled WGS sequence"/>
</dbReference>
<protein>
    <submittedName>
        <fullName evidence="3">PH domain-containing protein</fullName>
    </submittedName>
</protein>
<sequence length="191" mass="21841">MRADLEKALKEAKDKKRLNPLMGKGLYEMIDKQLLDSEEVIHLRAVNVGIITQKESIKVKPYNFSNKTPGILTITTKRILHCSKVLFNTKVEQIALENINNIQSQGVLLSSVLRIESLTNIMEIDLPQKDTDEITKLIHELMENIKDKPIQSSPAIDDPIVKIEKLKELKEKGILTEEEFQKKKEDLLSKI</sequence>
<keyword evidence="4" id="KW-1185">Reference proteome</keyword>
<organism evidence="3 4">
    <name type="scientific">Alkaliphilus peptidifermentans DSM 18978</name>
    <dbReference type="NCBI Taxonomy" id="1120976"/>
    <lineage>
        <taxon>Bacteria</taxon>
        <taxon>Bacillati</taxon>
        <taxon>Bacillota</taxon>
        <taxon>Clostridia</taxon>
        <taxon>Peptostreptococcales</taxon>
        <taxon>Natronincolaceae</taxon>
        <taxon>Alkaliphilus</taxon>
    </lineage>
</organism>
<evidence type="ECO:0000259" key="1">
    <source>
        <dbReference type="Pfam" id="PF09851"/>
    </source>
</evidence>
<dbReference type="Pfam" id="PF09851">
    <property type="entry name" value="SHOCT"/>
    <property type="match status" value="1"/>
</dbReference>
<accession>A0A1G5JSF1</accession>
<evidence type="ECO:0000313" key="4">
    <source>
        <dbReference type="Proteomes" id="UP000198636"/>
    </source>
</evidence>
<feature type="domain" description="SHOCT" evidence="1">
    <location>
        <begin position="162"/>
        <end position="188"/>
    </location>
</feature>
<dbReference type="RefSeq" id="WP_091545277.1">
    <property type="nucleotide sequence ID" value="NZ_FMUS01000021.1"/>
</dbReference>
<dbReference type="AlphaFoldDB" id="A0A1G5JSF1"/>
<dbReference type="EMBL" id="FMUS01000021">
    <property type="protein sequence ID" value="SCY91325.1"/>
    <property type="molecule type" value="Genomic_DNA"/>
</dbReference>
<feature type="domain" description="YokE-like PH" evidence="2">
    <location>
        <begin position="52"/>
        <end position="139"/>
    </location>
</feature>
<evidence type="ECO:0000259" key="2">
    <source>
        <dbReference type="Pfam" id="PF14470"/>
    </source>
</evidence>
<reference evidence="3 4" key="1">
    <citation type="submission" date="2016-10" db="EMBL/GenBank/DDBJ databases">
        <authorList>
            <person name="de Groot N.N."/>
        </authorList>
    </citation>
    <scope>NUCLEOTIDE SEQUENCE [LARGE SCALE GENOMIC DNA]</scope>
    <source>
        <strain evidence="3 4">DSM 18978</strain>
    </source>
</reference>
<dbReference type="InterPro" id="IPR018649">
    <property type="entry name" value="SHOCT"/>
</dbReference>